<accession>A0A8R1IIZ3</accession>
<dbReference type="Proteomes" id="UP000005237">
    <property type="component" value="Unassembled WGS sequence"/>
</dbReference>
<reference evidence="2" key="1">
    <citation type="submission" date="2010-08" db="EMBL/GenBank/DDBJ databases">
        <authorList>
            <consortium name="Caenorhabditis japonica Sequencing Consortium"/>
            <person name="Wilson R.K."/>
        </authorList>
    </citation>
    <scope>NUCLEOTIDE SEQUENCE [LARGE SCALE GENOMIC DNA]</scope>
    <source>
        <strain evidence="2">DF5081</strain>
    </source>
</reference>
<sequence length="27" mass="3406">RRLHFFFPFVFEYVAFQPFRTSRVTPI</sequence>
<name>A0A8R1IIZ3_CAEJA</name>
<dbReference type="AlphaFoldDB" id="A0A8R1IIZ3"/>
<reference evidence="1" key="2">
    <citation type="submission" date="2022-06" db="UniProtKB">
        <authorList>
            <consortium name="EnsemblMetazoa"/>
        </authorList>
    </citation>
    <scope>IDENTIFICATION</scope>
    <source>
        <strain evidence="1">DF5081</strain>
    </source>
</reference>
<evidence type="ECO:0000313" key="2">
    <source>
        <dbReference type="Proteomes" id="UP000005237"/>
    </source>
</evidence>
<dbReference type="EnsemblMetazoa" id="CJA37192.1">
    <property type="protein sequence ID" value="CJA37192.1"/>
    <property type="gene ID" value="WBGene00213039"/>
</dbReference>
<proteinExistence type="predicted"/>
<keyword evidence="2" id="KW-1185">Reference proteome</keyword>
<organism evidence="1 2">
    <name type="scientific">Caenorhabditis japonica</name>
    <dbReference type="NCBI Taxonomy" id="281687"/>
    <lineage>
        <taxon>Eukaryota</taxon>
        <taxon>Metazoa</taxon>
        <taxon>Ecdysozoa</taxon>
        <taxon>Nematoda</taxon>
        <taxon>Chromadorea</taxon>
        <taxon>Rhabditida</taxon>
        <taxon>Rhabditina</taxon>
        <taxon>Rhabditomorpha</taxon>
        <taxon>Rhabditoidea</taxon>
        <taxon>Rhabditidae</taxon>
        <taxon>Peloderinae</taxon>
        <taxon>Caenorhabditis</taxon>
    </lineage>
</organism>
<protein>
    <submittedName>
        <fullName evidence="1">Uncharacterized protein</fullName>
    </submittedName>
</protein>
<evidence type="ECO:0000313" key="1">
    <source>
        <dbReference type="EnsemblMetazoa" id="CJA37192.1"/>
    </source>
</evidence>